<dbReference type="RefSeq" id="XP_642754.1">
    <property type="nucleotide sequence ID" value="XM_637662.1"/>
</dbReference>
<dbReference type="Pfam" id="PF02777">
    <property type="entry name" value="Sod_Fe_C"/>
    <property type="match status" value="1"/>
</dbReference>
<sequence>MKKALELDFGSIAGFQQKFSQSASALNVPGFTWLVFHDKALRIITTFGSGSPLKLQNCHPILCLDLFEHAYVSDHGDKNKYIANFWSCINWKFVEAKFLNALVSDREYKLRLESLVGKQSHAFEQFLDSQSNN</sequence>
<dbReference type="PANTHER" id="PTHR43595">
    <property type="entry name" value="37S RIBOSOMAL PROTEIN S26, MITOCHONDRIAL"/>
    <property type="match status" value="1"/>
</dbReference>
<dbReference type="InParanoid" id="Q54ZW2"/>
<dbReference type="InterPro" id="IPR036314">
    <property type="entry name" value="SOD_C_sf"/>
</dbReference>
<comment type="caution">
    <text evidence="2">The sequence shown here is derived from an EMBL/GenBank/DDBJ whole genome shotgun (WGS) entry which is preliminary data.</text>
</comment>
<organism evidence="2 3">
    <name type="scientific">Dictyostelium discoideum</name>
    <name type="common">Social amoeba</name>
    <dbReference type="NCBI Taxonomy" id="44689"/>
    <lineage>
        <taxon>Eukaryota</taxon>
        <taxon>Amoebozoa</taxon>
        <taxon>Evosea</taxon>
        <taxon>Eumycetozoa</taxon>
        <taxon>Dictyostelia</taxon>
        <taxon>Dictyosteliales</taxon>
        <taxon>Dictyosteliaceae</taxon>
        <taxon>Dictyostelium</taxon>
    </lineage>
</organism>
<accession>Q54ZW2</accession>
<evidence type="ECO:0000313" key="2">
    <source>
        <dbReference type="EMBL" id="EAL68861.1"/>
    </source>
</evidence>
<dbReference type="SUPFAM" id="SSF54719">
    <property type="entry name" value="Fe,Mn superoxide dismutase (SOD), C-terminal domain"/>
    <property type="match status" value="1"/>
</dbReference>
<feature type="domain" description="Manganese/iron superoxide dismutase C-terminal" evidence="1">
    <location>
        <begin position="2"/>
        <end position="96"/>
    </location>
</feature>
<dbReference type="Gene3D" id="3.55.40.20">
    <property type="entry name" value="Iron/manganese superoxide dismutase, C-terminal domain"/>
    <property type="match status" value="1"/>
</dbReference>
<dbReference type="VEuPathDB" id="AmoebaDB:DDB_G0277349"/>
<dbReference type="GO" id="GO:0046872">
    <property type="term" value="F:metal ion binding"/>
    <property type="evidence" value="ECO:0007669"/>
    <property type="project" value="InterPro"/>
</dbReference>
<gene>
    <name evidence="2" type="ORF">DDB_G0277349</name>
</gene>
<keyword evidence="3" id="KW-1185">Reference proteome</keyword>
<dbReference type="SMR" id="Q54ZW2"/>
<dbReference type="GO" id="GO:0004784">
    <property type="term" value="F:superoxide dismutase activity"/>
    <property type="evidence" value="ECO:0007669"/>
    <property type="project" value="InterPro"/>
</dbReference>
<dbReference type="Proteomes" id="UP000002195">
    <property type="component" value="Unassembled WGS sequence"/>
</dbReference>
<name>Q54ZW2_DICDI</name>
<dbReference type="HOGENOM" id="CLU_1910571_0_0_1"/>
<dbReference type="dictyBase" id="DDB_G0277349"/>
<dbReference type="AlphaFoldDB" id="Q54ZW2"/>
<dbReference type="STRING" id="44689.Q54ZW2"/>
<evidence type="ECO:0000259" key="1">
    <source>
        <dbReference type="Pfam" id="PF02777"/>
    </source>
</evidence>
<dbReference type="InterPro" id="IPR019832">
    <property type="entry name" value="Mn/Fe_SOD_C"/>
</dbReference>
<reference evidence="2 3" key="1">
    <citation type="journal article" date="2005" name="Nature">
        <title>The genome of the social amoeba Dictyostelium discoideum.</title>
        <authorList>
            <consortium name="The Dictyostelium discoideum Sequencing Consortium"/>
            <person name="Eichinger L."/>
            <person name="Pachebat J.A."/>
            <person name="Glockner G."/>
            <person name="Rajandream M.A."/>
            <person name="Sucgang R."/>
            <person name="Berriman M."/>
            <person name="Song J."/>
            <person name="Olsen R."/>
            <person name="Szafranski K."/>
            <person name="Xu Q."/>
            <person name="Tunggal B."/>
            <person name="Kummerfeld S."/>
            <person name="Madera M."/>
            <person name="Konfortov B.A."/>
            <person name="Rivero F."/>
            <person name="Bankier A.T."/>
            <person name="Lehmann R."/>
            <person name="Hamlin N."/>
            <person name="Davies R."/>
            <person name="Gaudet P."/>
            <person name="Fey P."/>
            <person name="Pilcher K."/>
            <person name="Chen G."/>
            <person name="Saunders D."/>
            <person name="Sodergren E."/>
            <person name="Davis P."/>
            <person name="Kerhornou A."/>
            <person name="Nie X."/>
            <person name="Hall N."/>
            <person name="Anjard C."/>
            <person name="Hemphill L."/>
            <person name="Bason N."/>
            <person name="Farbrother P."/>
            <person name="Desany B."/>
            <person name="Just E."/>
            <person name="Morio T."/>
            <person name="Rost R."/>
            <person name="Churcher C."/>
            <person name="Cooper J."/>
            <person name="Haydock S."/>
            <person name="van Driessche N."/>
            <person name="Cronin A."/>
            <person name="Goodhead I."/>
            <person name="Muzny D."/>
            <person name="Mourier T."/>
            <person name="Pain A."/>
            <person name="Lu M."/>
            <person name="Harper D."/>
            <person name="Lindsay R."/>
            <person name="Hauser H."/>
            <person name="James K."/>
            <person name="Quiles M."/>
            <person name="Madan Babu M."/>
            <person name="Saito T."/>
            <person name="Buchrieser C."/>
            <person name="Wardroper A."/>
            <person name="Felder M."/>
            <person name="Thangavelu M."/>
            <person name="Johnson D."/>
            <person name="Knights A."/>
            <person name="Loulseged H."/>
            <person name="Mungall K."/>
            <person name="Oliver K."/>
            <person name="Price C."/>
            <person name="Quail M.A."/>
            <person name="Urushihara H."/>
            <person name="Hernandez J."/>
            <person name="Rabbinowitsch E."/>
            <person name="Steffen D."/>
            <person name="Sanders M."/>
            <person name="Ma J."/>
            <person name="Kohara Y."/>
            <person name="Sharp S."/>
            <person name="Simmonds M."/>
            <person name="Spiegler S."/>
            <person name="Tivey A."/>
            <person name="Sugano S."/>
            <person name="White B."/>
            <person name="Walker D."/>
            <person name="Woodward J."/>
            <person name="Winckler T."/>
            <person name="Tanaka Y."/>
            <person name="Shaulsky G."/>
            <person name="Schleicher M."/>
            <person name="Weinstock G."/>
            <person name="Rosenthal A."/>
            <person name="Cox E.C."/>
            <person name="Chisholm R.L."/>
            <person name="Gibbs R."/>
            <person name="Loomis W.F."/>
            <person name="Platzer M."/>
            <person name="Kay R.R."/>
            <person name="Williams J."/>
            <person name="Dear P.H."/>
            <person name="Noegel A.A."/>
            <person name="Barrell B."/>
            <person name="Kuspa A."/>
        </authorList>
    </citation>
    <scope>NUCLEOTIDE SEQUENCE [LARGE SCALE GENOMIC DNA]</scope>
    <source>
        <strain evidence="2 3">AX4</strain>
    </source>
</reference>
<proteinExistence type="predicted"/>
<dbReference type="eggNOG" id="KOG0876">
    <property type="taxonomic scope" value="Eukaryota"/>
</dbReference>
<dbReference type="EMBL" id="AAFI02000019">
    <property type="protein sequence ID" value="EAL68861.1"/>
    <property type="molecule type" value="Genomic_DNA"/>
</dbReference>
<dbReference type="OMA" id="SHAFEQF"/>
<dbReference type="PaxDb" id="44689-DDB0217949"/>
<evidence type="ECO:0000313" key="3">
    <source>
        <dbReference type="Proteomes" id="UP000002195"/>
    </source>
</evidence>
<dbReference type="GeneID" id="8620944"/>
<dbReference type="KEGG" id="ddi:DDB_G0277349"/>
<protein>
    <recommendedName>
        <fullName evidence="1">Manganese/iron superoxide dismutase C-terminal domain-containing protein</fullName>
    </recommendedName>
</protein>
<dbReference type="PANTHER" id="PTHR43595:SF2">
    <property type="entry name" value="SMALL RIBOSOMAL SUBUNIT PROTEIN MS42"/>
    <property type="match status" value="1"/>
</dbReference>